<feature type="region of interest" description="Disordered" evidence="6">
    <location>
        <begin position="1"/>
        <end position="26"/>
    </location>
</feature>
<keyword evidence="2" id="KW-0288">FMN</keyword>
<dbReference type="RefSeq" id="WP_313762303.1">
    <property type="nucleotide sequence ID" value="NZ_BAAAVH010000009.1"/>
</dbReference>
<keyword evidence="1" id="KW-0285">Flavoprotein</keyword>
<evidence type="ECO:0000256" key="3">
    <source>
        <dbReference type="ARBA" id="ARBA00023002"/>
    </source>
</evidence>
<dbReference type="Proteomes" id="UP001596067">
    <property type="component" value="Unassembled WGS sequence"/>
</dbReference>
<reference evidence="9" key="1">
    <citation type="journal article" date="2019" name="Int. J. Syst. Evol. Microbiol.">
        <title>The Global Catalogue of Microorganisms (GCM) 10K type strain sequencing project: providing services to taxonomists for standard genome sequencing and annotation.</title>
        <authorList>
            <consortium name="The Broad Institute Genomics Platform"/>
            <consortium name="The Broad Institute Genome Sequencing Center for Infectious Disease"/>
            <person name="Wu L."/>
            <person name="Ma J."/>
        </authorList>
    </citation>
    <scope>NUCLEOTIDE SEQUENCE [LARGE SCALE GENOMIC DNA]</scope>
    <source>
        <strain evidence="9">CGMCC 4.1469</strain>
    </source>
</reference>
<dbReference type="Pfam" id="PF00296">
    <property type="entry name" value="Bac_luciferase"/>
    <property type="match status" value="1"/>
</dbReference>
<dbReference type="Gene3D" id="3.20.20.30">
    <property type="entry name" value="Luciferase-like domain"/>
    <property type="match status" value="1"/>
</dbReference>
<dbReference type="InterPro" id="IPR011251">
    <property type="entry name" value="Luciferase-like_dom"/>
</dbReference>
<dbReference type="SUPFAM" id="SSF51679">
    <property type="entry name" value="Bacterial luciferase-like"/>
    <property type="match status" value="1"/>
</dbReference>
<evidence type="ECO:0000313" key="9">
    <source>
        <dbReference type="Proteomes" id="UP001596067"/>
    </source>
</evidence>
<evidence type="ECO:0000256" key="2">
    <source>
        <dbReference type="ARBA" id="ARBA00022643"/>
    </source>
</evidence>
<accession>A0ABW1EXN0</accession>
<sequence>MSRPQPQQSQSQSQSPQQAQQSQQLHLAVALDGAGWHPAAWRAPDARPGELFTAGYWADLVTEAEHGLLDLVTIEDTLALQGAAITGPDERTDQVRGRLDAVLIASRVAPLTARIGLIPTTNVTHTEPFHLSTALATLDFTSVGRAGWRPQLSFRADDAAHFGRRSTPALTADDARDSELIAKRLAPLFAEATDVVEVVRRLWDSWEDDAVVRDAATGRFLDRRRLHPIDFTGEHFAVRGPSITPRPPQGQPPVAVVAHASIPYELAARGADLVFVTPHSGPGAATILAQLETAKAVVGRPADLPLKVFADLLVFLDDRPGEAARQKERLDELDGAPLRSDAEIFTGTPSELADLLLDRWTAGLDGFRLRPGRLPHDLTAITRGLVPELQRRGAFRTAYTAQTLRGHLGLARPANRYASSPSGA</sequence>
<comment type="similarity">
    <text evidence="5">Belongs to the NtaA/SnaA/DszA monooxygenase family.</text>
</comment>
<comment type="caution">
    <text evidence="8">The sequence shown here is derived from an EMBL/GenBank/DDBJ whole genome shotgun (WGS) entry which is preliminary data.</text>
</comment>
<protein>
    <submittedName>
        <fullName evidence="8">LLM class flavin-dependent oxidoreductase</fullName>
    </submittedName>
</protein>
<name>A0ABW1EXN0_9ACTN</name>
<dbReference type="PANTHER" id="PTHR30011">
    <property type="entry name" value="ALKANESULFONATE MONOOXYGENASE-RELATED"/>
    <property type="match status" value="1"/>
</dbReference>
<organism evidence="8 9">
    <name type="scientific">Kitasatospora aburaviensis</name>
    <dbReference type="NCBI Taxonomy" id="67265"/>
    <lineage>
        <taxon>Bacteria</taxon>
        <taxon>Bacillati</taxon>
        <taxon>Actinomycetota</taxon>
        <taxon>Actinomycetes</taxon>
        <taxon>Kitasatosporales</taxon>
        <taxon>Streptomycetaceae</taxon>
        <taxon>Kitasatospora</taxon>
    </lineage>
</organism>
<keyword evidence="3" id="KW-0560">Oxidoreductase</keyword>
<dbReference type="EMBL" id="JBHSOD010000018">
    <property type="protein sequence ID" value="MFC5886601.1"/>
    <property type="molecule type" value="Genomic_DNA"/>
</dbReference>
<proteinExistence type="inferred from homology"/>
<evidence type="ECO:0000256" key="4">
    <source>
        <dbReference type="ARBA" id="ARBA00023033"/>
    </source>
</evidence>
<evidence type="ECO:0000259" key="7">
    <source>
        <dbReference type="Pfam" id="PF00296"/>
    </source>
</evidence>
<evidence type="ECO:0000313" key="8">
    <source>
        <dbReference type="EMBL" id="MFC5886601.1"/>
    </source>
</evidence>
<dbReference type="InterPro" id="IPR036661">
    <property type="entry name" value="Luciferase-like_sf"/>
</dbReference>
<keyword evidence="4" id="KW-0503">Monooxygenase</keyword>
<dbReference type="InterPro" id="IPR016215">
    <property type="entry name" value="NTA_MOA"/>
</dbReference>
<evidence type="ECO:0000256" key="1">
    <source>
        <dbReference type="ARBA" id="ARBA00022630"/>
    </source>
</evidence>
<dbReference type="PIRSF" id="PIRSF000337">
    <property type="entry name" value="NTA_MOA"/>
    <property type="match status" value="1"/>
</dbReference>
<feature type="compositionally biased region" description="Low complexity" evidence="6">
    <location>
        <begin position="1"/>
        <end position="24"/>
    </location>
</feature>
<feature type="domain" description="Luciferase-like" evidence="7">
    <location>
        <begin position="52"/>
        <end position="326"/>
    </location>
</feature>
<keyword evidence="9" id="KW-1185">Reference proteome</keyword>
<evidence type="ECO:0000256" key="6">
    <source>
        <dbReference type="SAM" id="MobiDB-lite"/>
    </source>
</evidence>
<dbReference type="InterPro" id="IPR051260">
    <property type="entry name" value="Diverse_substr_monoxygenases"/>
</dbReference>
<gene>
    <name evidence="8" type="ORF">ACFP0N_16685</name>
</gene>
<dbReference type="PANTHER" id="PTHR30011:SF16">
    <property type="entry name" value="C2H2 FINGER DOMAIN TRANSCRIPTION FACTOR (EUROFUNG)-RELATED"/>
    <property type="match status" value="1"/>
</dbReference>
<evidence type="ECO:0000256" key="5">
    <source>
        <dbReference type="ARBA" id="ARBA00033748"/>
    </source>
</evidence>